<dbReference type="GO" id="GO:0020037">
    <property type="term" value="F:heme binding"/>
    <property type="evidence" value="ECO:0007669"/>
    <property type="project" value="InterPro"/>
</dbReference>
<evidence type="ECO:0000256" key="1">
    <source>
        <dbReference type="ARBA" id="ARBA00001971"/>
    </source>
</evidence>
<dbReference type="InterPro" id="IPR036396">
    <property type="entry name" value="Cyt_P450_sf"/>
</dbReference>
<keyword evidence="8 10" id="KW-0503">Monooxygenase</keyword>
<evidence type="ECO:0000256" key="6">
    <source>
        <dbReference type="ARBA" id="ARBA00023002"/>
    </source>
</evidence>
<evidence type="ECO:0000256" key="4">
    <source>
        <dbReference type="ARBA" id="ARBA00022617"/>
    </source>
</evidence>
<dbReference type="GO" id="GO:0005506">
    <property type="term" value="F:iron ion binding"/>
    <property type="evidence" value="ECO:0007669"/>
    <property type="project" value="InterPro"/>
</dbReference>
<feature type="binding site" description="axial binding residue" evidence="9">
    <location>
        <position position="447"/>
    </location>
    <ligand>
        <name>heme</name>
        <dbReference type="ChEBI" id="CHEBI:30413"/>
    </ligand>
    <ligandPart>
        <name>Fe</name>
        <dbReference type="ChEBI" id="CHEBI:18248"/>
    </ligandPart>
</feature>
<comment type="caution">
    <text evidence="11">The sequence shown here is derived from an EMBL/GenBank/DDBJ whole genome shotgun (WGS) entry which is preliminary data.</text>
</comment>
<evidence type="ECO:0000256" key="9">
    <source>
        <dbReference type="PIRSR" id="PIRSR602401-1"/>
    </source>
</evidence>
<dbReference type="PANTHER" id="PTHR46300:SF7">
    <property type="entry name" value="P450, PUTATIVE (EUROFUNG)-RELATED"/>
    <property type="match status" value="1"/>
</dbReference>
<comment type="cofactor">
    <cofactor evidence="1 9">
        <name>heme</name>
        <dbReference type="ChEBI" id="CHEBI:30413"/>
    </cofactor>
</comment>
<dbReference type="EMBL" id="JARJCW010000023">
    <property type="protein sequence ID" value="KAJ7212661.1"/>
    <property type="molecule type" value="Genomic_DNA"/>
</dbReference>
<dbReference type="CDD" id="cd11065">
    <property type="entry name" value="CYP64-like"/>
    <property type="match status" value="1"/>
</dbReference>
<keyword evidence="5 9" id="KW-0479">Metal-binding</keyword>
<protein>
    <submittedName>
        <fullName evidence="11">Cytochrome P450</fullName>
    </submittedName>
</protein>
<dbReference type="GO" id="GO:0016705">
    <property type="term" value="F:oxidoreductase activity, acting on paired donors, with incorporation or reduction of molecular oxygen"/>
    <property type="evidence" value="ECO:0007669"/>
    <property type="project" value="InterPro"/>
</dbReference>
<keyword evidence="7 9" id="KW-0408">Iron</keyword>
<dbReference type="InterPro" id="IPR001128">
    <property type="entry name" value="Cyt_P450"/>
</dbReference>
<dbReference type="Proteomes" id="UP001219525">
    <property type="component" value="Unassembled WGS sequence"/>
</dbReference>
<evidence type="ECO:0000256" key="3">
    <source>
        <dbReference type="ARBA" id="ARBA00010617"/>
    </source>
</evidence>
<dbReference type="PROSITE" id="PS00086">
    <property type="entry name" value="CYTOCHROME_P450"/>
    <property type="match status" value="1"/>
</dbReference>
<dbReference type="InterPro" id="IPR017972">
    <property type="entry name" value="Cyt_P450_CS"/>
</dbReference>
<keyword evidence="6 10" id="KW-0560">Oxidoreductase</keyword>
<dbReference type="Gene3D" id="1.10.630.10">
    <property type="entry name" value="Cytochrome P450"/>
    <property type="match status" value="1"/>
</dbReference>
<reference evidence="11" key="1">
    <citation type="submission" date="2023-03" db="EMBL/GenBank/DDBJ databases">
        <title>Massive genome expansion in bonnet fungi (Mycena s.s.) driven by repeated elements and novel gene families across ecological guilds.</title>
        <authorList>
            <consortium name="Lawrence Berkeley National Laboratory"/>
            <person name="Harder C.B."/>
            <person name="Miyauchi S."/>
            <person name="Viragh M."/>
            <person name="Kuo A."/>
            <person name="Thoen E."/>
            <person name="Andreopoulos B."/>
            <person name="Lu D."/>
            <person name="Skrede I."/>
            <person name="Drula E."/>
            <person name="Henrissat B."/>
            <person name="Morin E."/>
            <person name="Kohler A."/>
            <person name="Barry K."/>
            <person name="LaButti K."/>
            <person name="Morin E."/>
            <person name="Salamov A."/>
            <person name="Lipzen A."/>
            <person name="Mereny Z."/>
            <person name="Hegedus B."/>
            <person name="Baldrian P."/>
            <person name="Stursova M."/>
            <person name="Weitz H."/>
            <person name="Taylor A."/>
            <person name="Grigoriev I.V."/>
            <person name="Nagy L.G."/>
            <person name="Martin F."/>
            <person name="Kauserud H."/>
        </authorList>
    </citation>
    <scope>NUCLEOTIDE SEQUENCE</scope>
    <source>
        <strain evidence="11">9144</strain>
    </source>
</reference>
<evidence type="ECO:0000313" key="11">
    <source>
        <dbReference type="EMBL" id="KAJ7212661.1"/>
    </source>
</evidence>
<accession>A0AAD6VI44</accession>
<evidence type="ECO:0000256" key="8">
    <source>
        <dbReference type="ARBA" id="ARBA00023033"/>
    </source>
</evidence>
<sequence>MAQLVPQYFASLADWRWAVALGVLVFVPLYCLRKKKTPPLPPGPRGLPFVGNVLDVPSENHWIKFAELGAIWGDILSLRVFGQTIIIVNSVEIAEDLLDVRGANFSDRPVLQMAGELSGFNNVLALCQYDDRVRRERRLFHKFFGTQVSVKQFAPLISTEVRRFLRGVVASPEAVLHQIGRMTGAVSLRIAYGYHATDGPELERLLKEYETAGSNFTSATRPGAHLVDIWPALRYWPAWLPGGGFHATARAMSEHVHATLDIGLDYVKAQMAAGTAEPCFTTLFLEEAHDEYLVKWAAGAVQVGGSDTTASQLEAFFLAMALYPDVQSAAQQEIETVVGRGRLPNLSDRAQLPYVDALCKEVLRWHVAAPTAVPHRAREDFVYTYQGRDLFIPQDAVVIPNIWKMSHDPARYRDPMVFDPRRYLAAPGREPEQDPARMCFGYGRRLCPGRLLAETEIFLACSAILAVFNISKAEKGGVVHEPRLGATSATVSHPLPFECEVKIRSAQALELVRGD</sequence>
<dbReference type="InterPro" id="IPR050364">
    <property type="entry name" value="Cytochrome_P450_fung"/>
</dbReference>
<name>A0AAD6VI44_9AGAR</name>
<gene>
    <name evidence="11" type="ORF">GGX14DRAFT_697046</name>
</gene>
<keyword evidence="12" id="KW-1185">Reference proteome</keyword>
<dbReference type="PRINTS" id="PR00463">
    <property type="entry name" value="EP450I"/>
</dbReference>
<evidence type="ECO:0000256" key="2">
    <source>
        <dbReference type="ARBA" id="ARBA00005179"/>
    </source>
</evidence>
<evidence type="ECO:0000256" key="7">
    <source>
        <dbReference type="ARBA" id="ARBA00023004"/>
    </source>
</evidence>
<comment type="pathway">
    <text evidence="2">Secondary metabolite biosynthesis.</text>
</comment>
<dbReference type="Pfam" id="PF00067">
    <property type="entry name" value="p450"/>
    <property type="match status" value="1"/>
</dbReference>
<dbReference type="InterPro" id="IPR002401">
    <property type="entry name" value="Cyt_P450_E_grp-I"/>
</dbReference>
<evidence type="ECO:0000256" key="10">
    <source>
        <dbReference type="RuleBase" id="RU000461"/>
    </source>
</evidence>
<keyword evidence="4 9" id="KW-0349">Heme</keyword>
<evidence type="ECO:0000256" key="5">
    <source>
        <dbReference type="ARBA" id="ARBA00022723"/>
    </source>
</evidence>
<dbReference type="PRINTS" id="PR00385">
    <property type="entry name" value="P450"/>
</dbReference>
<dbReference type="SUPFAM" id="SSF48264">
    <property type="entry name" value="Cytochrome P450"/>
    <property type="match status" value="1"/>
</dbReference>
<organism evidence="11 12">
    <name type="scientific">Mycena pura</name>
    <dbReference type="NCBI Taxonomy" id="153505"/>
    <lineage>
        <taxon>Eukaryota</taxon>
        <taxon>Fungi</taxon>
        <taxon>Dikarya</taxon>
        <taxon>Basidiomycota</taxon>
        <taxon>Agaricomycotina</taxon>
        <taxon>Agaricomycetes</taxon>
        <taxon>Agaricomycetidae</taxon>
        <taxon>Agaricales</taxon>
        <taxon>Marasmiineae</taxon>
        <taxon>Mycenaceae</taxon>
        <taxon>Mycena</taxon>
    </lineage>
</organism>
<comment type="similarity">
    <text evidence="3 10">Belongs to the cytochrome P450 family.</text>
</comment>
<proteinExistence type="inferred from homology"/>
<dbReference type="GO" id="GO:0004497">
    <property type="term" value="F:monooxygenase activity"/>
    <property type="evidence" value="ECO:0007669"/>
    <property type="project" value="UniProtKB-KW"/>
</dbReference>
<evidence type="ECO:0000313" key="12">
    <source>
        <dbReference type="Proteomes" id="UP001219525"/>
    </source>
</evidence>
<dbReference type="PANTHER" id="PTHR46300">
    <property type="entry name" value="P450, PUTATIVE (EUROFUNG)-RELATED-RELATED"/>
    <property type="match status" value="1"/>
</dbReference>
<dbReference type="AlphaFoldDB" id="A0AAD6VI44"/>